<feature type="compositionally biased region" description="Pro residues" evidence="1">
    <location>
        <begin position="71"/>
        <end position="86"/>
    </location>
</feature>
<dbReference type="AlphaFoldDB" id="A0A1G4BNF1"/>
<feature type="compositionally biased region" description="Low complexity" evidence="1">
    <location>
        <begin position="12"/>
        <end position="38"/>
    </location>
</feature>
<comment type="caution">
    <text evidence="3">The sequence shown here is derived from an EMBL/GenBank/DDBJ whole genome shotgun (WGS) entry which is preliminary data.</text>
</comment>
<name>A0A1G4BNF1_9PEZI</name>
<feature type="transmembrane region" description="Helical" evidence="2">
    <location>
        <begin position="154"/>
        <end position="173"/>
    </location>
</feature>
<keyword evidence="2" id="KW-1133">Transmembrane helix</keyword>
<organism evidence="3 4">
    <name type="scientific">Colletotrichum orchidophilum</name>
    <dbReference type="NCBI Taxonomy" id="1209926"/>
    <lineage>
        <taxon>Eukaryota</taxon>
        <taxon>Fungi</taxon>
        <taxon>Dikarya</taxon>
        <taxon>Ascomycota</taxon>
        <taxon>Pezizomycotina</taxon>
        <taxon>Sordariomycetes</taxon>
        <taxon>Hypocreomycetidae</taxon>
        <taxon>Glomerellales</taxon>
        <taxon>Glomerellaceae</taxon>
        <taxon>Colletotrichum</taxon>
    </lineage>
</organism>
<dbReference type="RefSeq" id="XP_022480082.1">
    <property type="nucleotide sequence ID" value="XM_022613356.1"/>
</dbReference>
<protein>
    <submittedName>
        <fullName evidence="3">Uncharacterized protein</fullName>
    </submittedName>
</protein>
<evidence type="ECO:0000256" key="1">
    <source>
        <dbReference type="SAM" id="MobiDB-lite"/>
    </source>
</evidence>
<sequence length="174" mass="17098">MPVPPLSTGIRSGSSSVATTSAASSSTSTFVSTSSFTSDGSTFVTTISSTSEGITSIPTTSTVDTQTFYPAPAPLHPPAGLPPPGPSVAHLAGHPPTNPYISFLTPVKSAQAPAGQLPVNTPAGLLSANPTALGVPTGGATPPAVTVAGPTRPVLLYSFIGMALIAAAGVVFML</sequence>
<proteinExistence type="predicted"/>
<accession>A0A1G4BNF1</accession>
<feature type="region of interest" description="Disordered" evidence="1">
    <location>
        <begin position="65"/>
        <end position="90"/>
    </location>
</feature>
<keyword evidence="2" id="KW-0812">Transmembrane</keyword>
<dbReference type="GeneID" id="34554866"/>
<keyword evidence="2" id="KW-0472">Membrane</keyword>
<evidence type="ECO:0000313" key="4">
    <source>
        <dbReference type="Proteomes" id="UP000176998"/>
    </source>
</evidence>
<keyword evidence="4" id="KW-1185">Reference proteome</keyword>
<reference evidence="3 4" key="1">
    <citation type="submission" date="2016-09" db="EMBL/GenBank/DDBJ databases">
        <authorList>
            <person name="Capua I."/>
            <person name="De Benedictis P."/>
            <person name="Joannis T."/>
            <person name="Lombin L.H."/>
            <person name="Cattoli G."/>
        </authorList>
    </citation>
    <scope>NUCLEOTIDE SEQUENCE [LARGE SCALE GENOMIC DNA]</scope>
    <source>
        <strain evidence="3 4">IMI 309357</strain>
    </source>
</reference>
<dbReference type="Proteomes" id="UP000176998">
    <property type="component" value="Unassembled WGS sequence"/>
</dbReference>
<evidence type="ECO:0000313" key="3">
    <source>
        <dbReference type="EMBL" id="OHF02944.1"/>
    </source>
</evidence>
<dbReference type="EMBL" id="MJBS01000009">
    <property type="protein sequence ID" value="OHF02944.1"/>
    <property type="molecule type" value="Genomic_DNA"/>
</dbReference>
<gene>
    <name evidence="3" type="ORF">CORC01_01702</name>
</gene>
<feature type="region of interest" description="Disordered" evidence="1">
    <location>
        <begin position="1"/>
        <end position="38"/>
    </location>
</feature>
<evidence type="ECO:0000256" key="2">
    <source>
        <dbReference type="SAM" id="Phobius"/>
    </source>
</evidence>